<evidence type="ECO:0000313" key="1">
    <source>
        <dbReference type="EMBL" id="KAH3780045.1"/>
    </source>
</evidence>
<keyword evidence="2" id="KW-1185">Reference proteome</keyword>
<dbReference type="AlphaFoldDB" id="A0A9D4EL68"/>
<organism evidence="1 2">
    <name type="scientific">Dreissena polymorpha</name>
    <name type="common">Zebra mussel</name>
    <name type="synonym">Mytilus polymorpha</name>
    <dbReference type="NCBI Taxonomy" id="45954"/>
    <lineage>
        <taxon>Eukaryota</taxon>
        <taxon>Metazoa</taxon>
        <taxon>Spiralia</taxon>
        <taxon>Lophotrochozoa</taxon>
        <taxon>Mollusca</taxon>
        <taxon>Bivalvia</taxon>
        <taxon>Autobranchia</taxon>
        <taxon>Heteroconchia</taxon>
        <taxon>Euheterodonta</taxon>
        <taxon>Imparidentia</taxon>
        <taxon>Neoheterodontei</taxon>
        <taxon>Myida</taxon>
        <taxon>Dreissenoidea</taxon>
        <taxon>Dreissenidae</taxon>
        <taxon>Dreissena</taxon>
    </lineage>
</organism>
<comment type="caution">
    <text evidence="1">The sequence shown here is derived from an EMBL/GenBank/DDBJ whole genome shotgun (WGS) entry which is preliminary data.</text>
</comment>
<evidence type="ECO:0000313" key="2">
    <source>
        <dbReference type="Proteomes" id="UP000828390"/>
    </source>
</evidence>
<sequence>MVSTLSFSYYDKMIDKPELRSRQDLNVVIICANGEKIPYLGYIEVLVKIPFSQNIEIAAPILIVPRQSTMTKYLQ</sequence>
<accession>A0A9D4EL68</accession>
<protein>
    <submittedName>
        <fullName evidence="1">Uncharacterized protein</fullName>
    </submittedName>
</protein>
<name>A0A9D4EL68_DREPO</name>
<dbReference type="Proteomes" id="UP000828390">
    <property type="component" value="Unassembled WGS sequence"/>
</dbReference>
<reference evidence="1" key="1">
    <citation type="journal article" date="2019" name="bioRxiv">
        <title>The Genome of the Zebra Mussel, Dreissena polymorpha: A Resource for Invasive Species Research.</title>
        <authorList>
            <person name="McCartney M.A."/>
            <person name="Auch B."/>
            <person name="Kono T."/>
            <person name="Mallez S."/>
            <person name="Zhang Y."/>
            <person name="Obille A."/>
            <person name="Becker A."/>
            <person name="Abrahante J.E."/>
            <person name="Garbe J."/>
            <person name="Badalamenti J.P."/>
            <person name="Herman A."/>
            <person name="Mangelson H."/>
            <person name="Liachko I."/>
            <person name="Sullivan S."/>
            <person name="Sone E.D."/>
            <person name="Koren S."/>
            <person name="Silverstein K.A.T."/>
            <person name="Beckman K.B."/>
            <person name="Gohl D.M."/>
        </authorList>
    </citation>
    <scope>NUCLEOTIDE SEQUENCE</scope>
    <source>
        <strain evidence="1">Duluth1</strain>
        <tissue evidence="1">Whole animal</tissue>
    </source>
</reference>
<dbReference type="EMBL" id="JAIWYP010000008">
    <property type="protein sequence ID" value="KAH3780045.1"/>
    <property type="molecule type" value="Genomic_DNA"/>
</dbReference>
<proteinExistence type="predicted"/>
<gene>
    <name evidence="1" type="ORF">DPMN_157855</name>
</gene>
<reference evidence="1" key="2">
    <citation type="submission" date="2020-11" db="EMBL/GenBank/DDBJ databases">
        <authorList>
            <person name="McCartney M.A."/>
            <person name="Auch B."/>
            <person name="Kono T."/>
            <person name="Mallez S."/>
            <person name="Becker A."/>
            <person name="Gohl D.M."/>
            <person name="Silverstein K.A.T."/>
            <person name="Koren S."/>
            <person name="Bechman K.B."/>
            <person name="Herman A."/>
            <person name="Abrahante J.E."/>
            <person name="Garbe J."/>
        </authorList>
    </citation>
    <scope>NUCLEOTIDE SEQUENCE</scope>
    <source>
        <strain evidence="1">Duluth1</strain>
        <tissue evidence="1">Whole animal</tissue>
    </source>
</reference>